<reference evidence="6" key="1">
    <citation type="journal article" date="2019" name="Int. J. Syst. Evol. Microbiol.">
        <title>The Global Catalogue of Microorganisms (GCM) 10K type strain sequencing project: providing services to taxonomists for standard genome sequencing and annotation.</title>
        <authorList>
            <consortium name="The Broad Institute Genomics Platform"/>
            <consortium name="The Broad Institute Genome Sequencing Center for Infectious Disease"/>
            <person name="Wu L."/>
            <person name="Ma J."/>
        </authorList>
    </citation>
    <scope>NUCLEOTIDE SEQUENCE [LARGE SCALE GENOMIC DNA]</scope>
    <source>
        <strain evidence="6">JCM 17125</strain>
    </source>
</reference>
<evidence type="ECO:0000313" key="6">
    <source>
        <dbReference type="Proteomes" id="UP001501468"/>
    </source>
</evidence>
<dbReference type="InterPro" id="IPR006059">
    <property type="entry name" value="SBP"/>
</dbReference>
<dbReference type="CDD" id="cd13585">
    <property type="entry name" value="PBP2_TMBP_like"/>
    <property type="match status" value="1"/>
</dbReference>
<dbReference type="SUPFAM" id="SSF53850">
    <property type="entry name" value="Periplasmic binding protein-like II"/>
    <property type="match status" value="1"/>
</dbReference>
<dbReference type="InterPro" id="IPR050490">
    <property type="entry name" value="Bact_solute-bd_prot1"/>
</dbReference>
<evidence type="ECO:0000256" key="3">
    <source>
        <dbReference type="ARBA" id="ARBA00022448"/>
    </source>
</evidence>
<dbReference type="Proteomes" id="UP001501468">
    <property type="component" value="Unassembled WGS sequence"/>
</dbReference>
<sequence length="441" mass="46258">MSDKQIGHEIGQALGANLTRRSLFALGGAAAVTGALAACGSNTGREPVATGGASGGGSGATLNQWYHQYGEAGTQQAVEKYAAAYKDATVKVSWKPGDYDQSTAASLLTDAGPDVFEYGNGPTIDMIKGGQVVDLTDLIGDAKSDFNQSILERMTYDGKTYAIPQVVDMQLLVYRKSMLDKAGIAPPQTIDELIAAAKKLTQGNVKGLFLGNDGGAGLMGGPMLWSAGLDYLTKDNQFGFDDPRAATALGKLREMWDAKVLLLGAPKDWFDASALTAGLTAMQFTGLWTFPDIKKGLGDDFGVLPWPALDGSGKASVPVGAYGSCVSAKSKDVEAAKKFAKWLWIDQTAYQLDFATAYGFHIPSRTSLISQASTLKSGQAADAAKLATDVGHAQSPILWTPKCATAFGDAMNRIVKEGADPAGEIAKVKAVADPELKRVLA</sequence>
<dbReference type="PANTHER" id="PTHR43649:SF31">
    <property type="entry name" value="SN-GLYCEROL-3-PHOSPHATE-BINDING PERIPLASMIC PROTEIN UGPB"/>
    <property type="match status" value="1"/>
</dbReference>
<keyword evidence="4" id="KW-0732">Signal</keyword>
<dbReference type="Pfam" id="PF01547">
    <property type="entry name" value="SBP_bac_1"/>
    <property type="match status" value="1"/>
</dbReference>
<dbReference type="PANTHER" id="PTHR43649">
    <property type="entry name" value="ARABINOSE-BINDING PROTEIN-RELATED"/>
    <property type="match status" value="1"/>
</dbReference>
<accession>A0ABP7ENV0</accession>
<proteinExistence type="inferred from homology"/>
<evidence type="ECO:0000256" key="4">
    <source>
        <dbReference type="ARBA" id="ARBA00022729"/>
    </source>
</evidence>
<evidence type="ECO:0000256" key="2">
    <source>
        <dbReference type="ARBA" id="ARBA00008520"/>
    </source>
</evidence>
<gene>
    <name evidence="5" type="ORF">GCM10022399_41870</name>
</gene>
<protein>
    <submittedName>
        <fullName evidence="5">Sugar ABC transporter substrate-binding protein</fullName>
    </submittedName>
</protein>
<keyword evidence="3" id="KW-0813">Transport</keyword>
<evidence type="ECO:0000256" key="1">
    <source>
        <dbReference type="ARBA" id="ARBA00004196"/>
    </source>
</evidence>
<keyword evidence="6" id="KW-1185">Reference proteome</keyword>
<dbReference type="InterPro" id="IPR006311">
    <property type="entry name" value="TAT_signal"/>
</dbReference>
<evidence type="ECO:0000313" key="5">
    <source>
        <dbReference type="EMBL" id="GAA3721111.1"/>
    </source>
</evidence>
<comment type="caution">
    <text evidence="5">The sequence shown here is derived from an EMBL/GenBank/DDBJ whole genome shotgun (WGS) entry which is preliminary data.</text>
</comment>
<dbReference type="PROSITE" id="PS51318">
    <property type="entry name" value="TAT"/>
    <property type="match status" value="1"/>
</dbReference>
<name>A0ABP7ENV0_9MICO</name>
<dbReference type="Gene3D" id="3.40.190.10">
    <property type="entry name" value="Periplasmic binding protein-like II"/>
    <property type="match status" value="1"/>
</dbReference>
<dbReference type="EMBL" id="BAABDC010000012">
    <property type="protein sequence ID" value="GAA3721111.1"/>
    <property type="molecule type" value="Genomic_DNA"/>
</dbReference>
<dbReference type="RefSeq" id="WP_344951553.1">
    <property type="nucleotide sequence ID" value="NZ_BAABDC010000012.1"/>
</dbReference>
<organism evidence="5 6">
    <name type="scientific">Terrabacter ginsenosidimutans</name>
    <dbReference type="NCBI Taxonomy" id="490575"/>
    <lineage>
        <taxon>Bacteria</taxon>
        <taxon>Bacillati</taxon>
        <taxon>Actinomycetota</taxon>
        <taxon>Actinomycetes</taxon>
        <taxon>Micrococcales</taxon>
        <taxon>Intrasporangiaceae</taxon>
        <taxon>Terrabacter</taxon>
    </lineage>
</organism>
<comment type="subcellular location">
    <subcellularLocation>
        <location evidence="1">Cell envelope</location>
    </subcellularLocation>
</comment>
<comment type="similarity">
    <text evidence="2">Belongs to the bacterial solute-binding protein 1 family.</text>
</comment>